<organism evidence="9 10">
    <name type="scientific">Limosilactobacillus reuteri</name>
    <name type="common">Lactobacillus reuteri</name>
    <dbReference type="NCBI Taxonomy" id="1598"/>
    <lineage>
        <taxon>Bacteria</taxon>
        <taxon>Bacillati</taxon>
        <taxon>Bacillota</taxon>
        <taxon>Bacilli</taxon>
        <taxon>Lactobacillales</taxon>
        <taxon>Lactobacillaceae</taxon>
        <taxon>Limosilactobacillus</taxon>
    </lineage>
</organism>
<evidence type="ECO:0000256" key="4">
    <source>
        <dbReference type="ARBA" id="ARBA00022692"/>
    </source>
</evidence>
<dbReference type="InterPro" id="IPR032816">
    <property type="entry name" value="VTT_dom"/>
</dbReference>
<evidence type="ECO:0000256" key="5">
    <source>
        <dbReference type="ARBA" id="ARBA00022989"/>
    </source>
</evidence>
<keyword evidence="3 7" id="KW-1003">Cell membrane</keyword>
<evidence type="ECO:0000256" key="6">
    <source>
        <dbReference type="ARBA" id="ARBA00023136"/>
    </source>
</evidence>
<dbReference type="EMBL" id="JOSX01000019">
    <property type="protein sequence ID" value="KEK14956.1"/>
    <property type="molecule type" value="Genomic_DNA"/>
</dbReference>
<keyword evidence="6 7" id="KW-0472">Membrane</keyword>
<dbReference type="Proteomes" id="UP000027731">
    <property type="component" value="Unassembled WGS sequence"/>
</dbReference>
<evidence type="ECO:0000256" key="2">
    <source>
        <dbReference type="ARBA" id="ARBA00010792"/>
    </source>
</evidence>
<dbReference type="GO" id="GO:0005886">
    <property type="term" value="C:plasma membrane"/>
    <property type="evidence" value="ECO:0007669"/>
    <property type="project" value="UniProtKB-SubCell"/>
</dbReference>
<gene>
    <name evidence="9" type="ORF">LR3_04775</name>
</gene>
<evidence type="ECO:0000259" key="8">
    <source>
        <dbReference type="Pfam" id="PF09335"/>
    </source>
</evidence>
<dbReference type="PANTHER" id="PTHR30353:SF0">
    <property type="entry name" value="TRANSMEMBRANE PROTEIN"/>
    <property type="match status" value="1"/>
</dbReference>
<dbReference type="PANTHER" id="PTHR30353">
    <property type="entry name" value="INNER MEMBRANE PROTEIN DEDA-RELATED"/>
    <property type="match status" value="1"/>
</dbReference>
<reference evidence="9 10" key="1">
    <citation type="submission" date="2014-06" db="EMBL/GenBank/DDBJ databases">
        <title>Genetic determinant of reutericyclin biosynthesis of Lactobacillus reuteri.</title>
        <authorList>
            <person name="Lin X."/>
            <person name="Duar R."/>
            <person name="Walter J."/>
            <person name="Gaenzle M."/>
        </authorList>
    </citation>
    <scope>NUCLEOTIDE SEQUENCE [LARGE SCALE GENOMIC DNA]</scope>
    <source>
        <strain evidence="9 10">LTH2584</strain>
    </source>
</reference>
<evidence type="ECO:0000256" key="7">
    <source>
        <dbReference type="RuleBase" id="RU367016"/>
    </source>
</evidence>
<protein>
    <submittedName>
        <fullName evidence="9">Cytochrome O ubiquinol oxidase</fullName>
    </submittedName>
</protein>
<dbReference type="InterPro" id="IPR032818">
    <property type="entry name" value="DedA-like"/>
</dbReference>
<feature type="domain" description="VTT" evidence="8">
    <location>
        <begin position="47"/>
        <end position="169"/>
    </location>
</feature>
<evidence type="ECO:0000256" key="3">
    <source>
        <dbReference type="ARBA" id="ARBA00022475"/>
    </source>
</evidence>
<feature type="transmembrane region" description="Helical" evidence="7">
    <location>
        <begin position="151"/>
        <end position="171"/>
    </location>
</feature>
<proteinExistence type="inferred from homology"/>
<evidence type="ECO:0000313" key="9">
    <source>
        <dbReference type="EMBL" id="KEK14956.1"/>
    </source>
</evidence>
<feature type="transmembrane region" description="Helical" evidence="7">
    <location>
        <begin position="52"/>
        <end position="80"/>
    </location>
</feature>
<comment type="caution">
    <text evidence="9">The sequence shown here is derived from an EMBL/GenBank/DDBJ whole genome shotgun (WGS) entry which is preliminary data.</text>
</comment>
<dbReference type="AlphaFoldDB" id="A0A073K143"/>
<dbReference type="PATRIC" id="fig|1598.90.peg.1197"/>
<dbReference type="Pfam" id="PF09335">
    <property type="entry name" value="VTT_dom"/>
    <property type="match status" value="1"/>
</dbReference>
<keyword evidence="4 7" id="KW-0812">Transmembrane</keyword>
<comment type="subcellular location">
    <subcellularLocation>
        <location evidence="1 7">Cell membrane</location>
        <topology evidence="1 7">Multi-pass membrane protein</topology>
    </subcellularLocation>
</comment>
<accession>A0A073K143</accession>
<keyword evidence="5 7" id="KW-1133">Transmembrane helix</keyword>
<evidence type="ECO:0000256" key="1">
    <source>
        <dbReference type="ARBA" id="ARBA00004651"/>
    </source>
</evidence>
<comment type="similarity">
    <text evidence="2 7">Belongs to the DedA family.</text>
</comment>
<evidence type="ECO:0000313" key="10">
    <source>
        <dbReference type="Proteomes" id="UP000027731"/>
    </source>
</evidence>
<sequence>MSHLFYLLTHIAKTIIPMFEWMGAWSYVLLFILIFMETGLVIFPWLPGESLVFLTCSFIAFNPILKMEIVIPVFFFAALIGDTVNYYIGHSLSHWQWLKKRMAGPRFEKAQEFLAHHGIKAVALGRFVPLIRTFVPLIAGTMQFPFHRFTIGNIIGVTLWVAIGAGCGYYFGTIPFVRQHFSLIILAFVVCSLLGVGLLALIKAIRQRIIKRNRML</sequence>
<name>A0A073K143_LIMRT</name>
<feature type="transmembrane region" description="Helical" evidence="7">
    <location>
        <begin position="183"/>
        <end position="205"/>
    </location>
</feature>
<feature type="transmembrane region" description="Helical" evidence="7">
    <location>
        <begin position="21"/>
        <end position="46"/>
    </location>
</feature>